<accession>A0A3E0GXG5</accession>
<protein>
    <submittedName>
        <fullName evidence="4">Uncharacterized protein YcnI</fullName>
    </submittedName>
</protein>
<feature type="signal peptide" evidence="2">
    <location>
        <begin position="1"/>
        <end position="24"/>
    </location>
</feature>
<keyword evidence="1" id="KW-0472">Membrane</keyword>
<keyword evidence="2" id="KW-0732">Signal</keyword>
<dbReference type="Gene3D" id="2.60.40.2230">
    <property type="entry name" value="Uncharacterised protein YcnI-like PF07987, DUF1775"/>
    <property type="match status" value="1"/>
</dbReference>
<organism evidence="4 5">
    <name type="scientific">Kutzneria buriramensis</name>
    <dbReference type="NCBI Taxonomy" id="1045776"/>
    <lineage>
        <taxon>Bacteria</taxon>
        <taxon>Bacillati</taxon>
        <taxon>Actinomycetota</taxon>
        <taxon>Actinomycetes</taxon>
        <taxon>Pseudonocardiales</taxon>
        <taxon>Pseudonocardiaceae</taxon>
        <taxon>Kutzneria</taxon>
    </lineage>
</organism>
<gene>
    <name evidence="4" type="ORF">BCF44_121180</name>
</gene>
<sequence length="203" mass="20933">MRRTITVLAATALALLASAGAASAHVAAQPSTATKGTTAEVAFRVPNEEKSAATTEVQLSLPADHPIASVRPKAMPGWTADMTTTRLATPLSSDDGPVTDAVSVITWHGGSIAPGSYDDFVVLLDPVPADADSLVFKAVQTYDNGDVVRWIDTAPGSDHPAPTVSLAEPARQAPDLFGVTGTAIGVIAGAIATLAWRRNRLAR</sequence>
<name>A0A3E0GXG5_9PSEU</name>
<evidence type="ECO:0000313" key="4">
    <source>
        <dbReference type="EMBL" id="REH32631.1"/>
    </source>
</evidence>
<keyword evidence="5" id="KW-1185">Reference proteome</keyword>
<dbReference type="RefSeq" id="WP_116180738.1">
    <property type="nucleotide sequence ID" value="NZ_CP144375.1"/>
</dbReference>
<dbReference type="Pfam" id="PF07987">
    <property type="entry name" value="DUF1775"/>
    <property type="match status" value="1"/>
</dbReference>
<dbReference type="EMBL" id="QUNO01000021">
    <property type="protein sequence ID" value="REH32631.1"/>
    <property type="molecule type" value="Genomic_DNA"/>
</dbReference>
<evidence type="ECO:0000256" key="2">
    <source>
        <dbReference type="SAM" id="SignalP"/>
    </source>
</evidence>
<keyword evidence="1" id="KW-1133">Transmembrane helix</keyword>
<dbReference type="CDD" id="cd08545">
    <property type="entry name" value="YcnI_like"/>
    <property type="match status" value="1"/>
</dbReference>
<comment type="caution">
    <text evidence="4">The sequence shown here is derived from an EMBL/GenBank/DDBJ whole genome shotgun (WGS) entry which is preliminary data.</text>
</comment>
<feature type="chain" id="PRO_5017826301" evidence="2">
    <location>
        <begin position="25"/>
        <end position="203"/>
    </location>
</feature>
<feature type="transmembrane region" description="Helical" evidence="1">
    <location>
        <begin position="176"/>
        <end position="196"/>
    </location>
</feature>
<dbReference type="InterPro" id="IPR038507">
    <property type="entry name" value="YcnI-like_sf"/>
</dbReference>
<proteinExistence type="predicted"/>
<keyword evidence="1" id="KW-0812">Transmembrane</keyword>
<dbReference type="OrthoDB" id="9810871at2"/>
<dbReference type="InterPro" id="IPR012533">
    <property type="entry name" value="YcnI-copper_dom"/>
</dbReference>
<dbReference type="AlphaFoldDB" id="A0A3E0GXG5"/>
<reference evidence="4 5" key="1">
    <citation type="submission" date="2018-08" db="EMBL/GenBank/DDBJ databases">
        <title>Genomic Encyclopedia of Archaeal and Bacterial Type Strains, Phase II (KMG-II): from individual species to whole genera.</title>
        <authorList>
            <person name="Goeker M."/>
        </authorList>
    </citation>
    <scope>NUCLEOTIDE SEQUENCE [LARGE SCALE GENOMIC DNA]</scope>
    <source>
        <strain evidence="4 5">DSM 45791</strain>
    </source>
</reference>
<evidence type="ECO:0000313" key="5">
    <source>
        <dbReference type="Proteomes" id="UP000256269"/>
    </source>
</evidence>
<evidence type="ECO:0000256" key="1">
    <source>
        <dbReference type="SAM" id="Phobius"/>
    </source>
</evidence>
<feature type="domain" description="YncI copper-binding" evidence="3">
    <location>
        <begin position="25"/>
        <end position="166"/>
    </location>
</feature>
<evidence type="ECO:0000259" key="3">
    <source>
        <dbReference type="Pfam" id="PF07987"/>
    </source>
</evidence>
<dbReference type="Proteomes" id="UP000256269">
    <property type="component" value="Unassembled WGS sequence"/>
</dbReference>